<organism evidence="1 2">
    <name type="scientific">Daphnia magna</name>
    <dbReference type="NCBI Taxonomy" id="35525"/>
    <lineage>
        <taxon>Eukaryota</taxon>
        <taxon>Metazoa</taxon>
        <taxon>Ecdysozoa</taxon>
        <taxon>Arthropoda</taxon>
        <taxon>Crustacea</taxon>
        <taxon>Branchiopoda</taxon>
        <taxon>Diplostraca</taxon>
        <taxon>Cladocera</taxon>
        <taxon>Anomopoda</taxon>
        <taxon>Daphniidae</taxon>
        <taxon>Daphnia</taxon>
    </lineage>
</organism>
<sequence>MAIAVQTEHRVLDFSQPYGDDNGLYFVVCGPTMPTELQVFSAQWRCSGVELAGFLSVSCRHPLGDRDIIKSKNVLDPIGRQPPLQQFNKK</sequence>
<evidence type="ECO:0000313" key="1">
    <source>
        <dbReference type="EMBL" id="KAK4027742.1"/>
    </source>
</evidence>
<protein>
    <submittedName>
        <fullName evidence="1">Uncharacterized protein</fullName>
    </submittedName>
</protein>
<accession>A0ABR0ARJ2</accession>
<comment type="caution">
    <text evidence="1">The sequence shown here is derived from an EMBL/GenBank/DDBJ whole genome shotgun (WGS) entry which is preliminary data.</text>
</comment>
<proteinExistence type="predicted"/>
<keyword evidence="2" id="KW-1185">Reference proteome</keyword>
<gene>
    <name evidence="1" type="ORF">OUZ56_016789</name>
</gene>
<dbReference type="Proteomes" id="UP001234178">
    <property type="component" value="Unassembled WGS sequence"/>
</dbReference>
<dbReference type="EMBL" id="JAOYFB010000038">
    <property type="protein sequence ID" value="KAK4027742.1"/>
    <property type="molecule type" value="Genomic_DNA"/>
</dbReference>
<evidence type="ECO:0000313" key="2">
    <source>
        <dbReference type="Proteomes" id="UP001234178"/>
    </source>
</evidence>
<name>A0ABR0ARJ2_9CRUS</name>
<reference evidence="1 2" key="1">
    <citation type="journal article" date="2023" name="Nucleic Acids Res.">
        <title>The hologenome of Daphnia magna reveals possible DNA methylation and microbiome-mediated evolution of the host genome.</title>
        <authorList>
            <person name="Chaturvedi A."/>
            <person name="Li X."/>
            <person name="Dhandapani V."/>
            <person name="Marshall H."/>
            <person name="Kissane S."/>
            <person name="Cuenca-Cambronero M."/>
            <person name="Asole G."/>
            <person name="Calvet F."/>
            <person name="Ruiz-Romero M."/>
            <person name="Marangio P."/>
            <person name="Guigo R."/>
            <person name="Rago D."/>
            <person name="Mirbahai L."/>
            <person name="Eastwood N."/>
            <person name="Colbourne J.K."/>
            <person name="Zhou J."/>
            <person name="Mallon E."/>
            <person name="Orsini L."/>
        </authorList>
    </citation>
    <scope>NUCLEOTIDE SEQUENCE [LARGE SCALE GENOMIC DNA]</scope>
    <source>
        <strain evidence="1">LRV0_1</strain>
    </source>
</reference>